<dbReference type="GO" id="GO:0008168">
    <property type="term" value="F:methyltransferase activity"/>
    <property type="evidence" value="ECO:0007669"/>
    <property type="project" value="UniProtKB-KW"/>
</dbReference>
<comment type="caution">
    <text evidence="1">The sequence shown here is derived from an EMBL/GenBank/DDBJ whole genome shotgun (WGS) entry which is preliminary data.</text>
</comment>
<proteinExistence type="predicted"/>
<dbReference type="Proteomes" id="UP001232973">
    <property type="component" value="Unassembled WGS sequence"/>
</dbReference>
<accession>A0ABT9XGF5</accession>
<evidence type="ECO:0000313" key="2">
    <source>
        <dbReference type="Proteomes" id="UP001232973"/>
    </source>
</evidence>
<name>A0ABT9XGF5_9BACL</name>
<dbReference type="GO" id="GO:0032259">
    <property type="term" value="P:methylation"/>
    <property type="evidence" value="ECO:0007669"/>
    <property type="project" value="UniProtKB-KW"/>
</dbReference>
<protein>
    <submittedName>
        <fullName evidence="1">SAM-dependent methyltransferase</fullName>
    </submittedName>
</protein>
<keyword evidence="1" id="KW-0489">Methyltransferase</keyword>
<keyword evidence="1" id="KW-0808">Transferase</keyword>
<organism evidence="1 2">
    <name type="scientific">Alicyclobacillus cycloheptanicus</name>
    <dbReference type="NCBI Taxonomy" id="1457"/>
    <lineage>
        <taxon>Bacteria</taxon>
        <taxon>Bacillati</taxon>
        <taxon>Bacillota</taxon>
        <taxon>Bacilli</taxon>
        <taxon>Bacillales</taxon>
        <taxon>Alicyclobacillaceae</taxon>
        <taxon>Alicyclobacillus</taxon>
    </lineage>
</organism>
<keyword evidence="2" id="KW-1185">Reference proteome</keyword>
<evidence type="ECO:0000313" key="1">
    <source>
        <dbReference type="EMBL" id="MDQ0189257.1"/>
    </source>
</evidence>
<gene>
    <name evidence="1" type="ORF">J2S03_001073</name>
</gene>
<dbReference type="EMBL" id="JAUSTP010000005">
    <property type="protein sequence ID" value="MDQ0189257.1"/>
    <property type="molecule type" value="Genomic_DNA"/>
</dbReference>
<reference evidence="1 2" key="1">
    <citation type="submission" date="2023-07" db="EMBL/GenBank/DDBJ databases">
        <title>Genomic Encyclopedia of Type Strains, Phase IV (KMG-IV): sequencing the most valuable type-strain genomes for metagenomic binning, comparative biology and taxonomic classification.</title>
        <authorList>
            <person name="Goeker M."/>
        </authorList>
    </citation>
    <scope>NUCLEOTIDE SEQUENCE [LARGE SCALE GENOMIC DNA]</scope>
    <source>
        <strain evidence="1 2">DSM 4006</strain>
    </source>
</reference>
<sequence>MKHGNLRAVVGAGEFINNPGWMHTQESELNLLIRDDWVRKFAPNTVEAILAEHVWEH</sequence>